<dbReference type="SUPFAM" id="SSF48452">
    <property type="entry name" value="TPR-like"/>
    <property type="match status" value="1"/>
</dbReference>
<evidence type="ECO:0000256" key="5">
    <source>
        <dbReference type="SAM" id="MobiDB-lite"/>
    </source>
</evidence>
<reference evidence="7 8" key="1">
    <citation type="submission" date="2017-04" db="EMBL/GenBank/DDBJ databases">
        <authorList>
            <person name="Afonso C.L."/>
            <person name="Miller P.J."/>
            <person name="Scott M.A."/>
            <person name="Spackman E."/>
            <person name="Goraichik I."/>
            <person name="Dimitrov K.M."/>
            <person name="Suarez D.L."/>
            <person name="Swayne D.E."/>
        </authorList>
    </citation>
    <scope>NUCLEOTIDE SEQUENCE [LARGE SCALE GENOMIC DNA]</scope>
    <source>
        <strain evidence="7 8">DSM 13146</strain>
    </source>
</reference>
<keyword evidence="8" id="KW-1185">Reference proteome</keyword>
<organism evidence="7 8">
    <name type="scientific">Desulfacinum hydrothermale DSM 13146</name>
    <dbReference type="NCBI Taxonomy" id="1121390"/>
    <lineage>
        <taxon>Bacteria</taxon>
        <taxon>Pseudomonadati</taxon>
        <taxon>Thermodesulfobacteriota</taxon>
        <taxon>Syntrophobacteria</taxon>
        <taxon>Syntrophobacterales</taxon>
        <taxon>Syntrophobacteraceae</taxon>
        <taxon>Desulfacinum</taxon>
    </lineage>
</organism>
<evidence type="ECO:0000256" key="3">
    <source>
        <dbReference type="ARBA" id="ARBA00022691"/>
    </source>
</evidence>
<dbReference type="GO" id="GO:0032259">
    <property type="term" value="P:methylation"/>
    <property type="evidence" value="ECO:0007669"/>
    <property type="project" value="UniProtKB-KW"/>
</dbReference>
<dbReference type="PANTHER" id="PTHR24422:SF19">
    <property type="entry name" value="CHEMOTAXIS PROTEIN METHYLTRANSFERASE"/>
    <property type="match status" value="1"/>
</dbReference>
<name>A0A1W1XAJ2_9BACT</name>
<proteinExistence type="predicted"/>
<gene>
    <name evidence="7" type="ORF">SAMN02746041_01016</name>
</gene>
<dbReference type="CDD" id="cd02440">
    <property type="entry name" value="AdoMet_MTases"/>
    <property type="match status" value="1"/>
</dbReference>
<dbReference type="PROSITE" id="PS50005">
    <property type="entry name" value="TPR"/>
    <property type="match status" value="1"/>
</dbReference>
<evidence type="ECO:0000313" key="8">
    <source>
        <dbReference type="Proteomes" id="UP000192783"/>
    </source>
</evidence>
<dbReference type="Pfam" id="PF01739">
    <property type="entry name" value="CheR"/>
    <property type="match status" value="1"/>
</dbReference>
<dbReference type="SMART" id="SM00028">
    <property type="entry name" value="TPR"/>
    <property type="match status" value="2"/>
</dbReference>
<dbReference type="PRINTS" id="PR00996">
    <property type="entry name" value="CHERMTFRASE"/>
</dbReference>
<keyword evidence="3" id="KW-0949">S-adenosyl-L-methionine</keyword>
<feature type="region of interest" description="Disordered" evidence="5">
    <location>
        <begin position="361"/>
        <end position="415"/>
    </location>
</feature>
<dbReference type="Proteomes" id="UP000192783">
    <property type="component" value="Unassembled WGS sequence"/>
</dbReference>
<sequence length="588" mass="65432">MGIKGDWKVSDPLAEGLSHEAREVSARVRSYARSRLGLQIPDSKVRDVLLRLTMAARDAGFRDAVSYAGHLFSSDGSEERDKVLASVLTVGETYFFRDRPLLEVLETTVLPEIIARRRKETDPVLRLWSAGCSTGEEPYTLAMIAHRFLASHPDWDFSVLATDVNDLALARARLGRYRPWSFRSPVPAPYEKYLRRENGRRRIGPELRRKVVFRRLNLAQDDYPSPETQNMDLIFCRNVLMYFDPAVRTAVLDRLHRCLADGGYLVTAAAELTYVDKTCWERIQFPRAVLFRKKWEKDPATASGSSLGARASGLLSRTPLSSNEVRVPWVLKWKESSPGKATDQPEKRPWNLSVRSLGTNAKRHEPASHAPAGCPKTPGIPVSRSPMEPAGGFPGDQGNGEEPVSERPRESLSEEDLQAVMSRGELDMALERVSSALEDGRIPDEVLRRMVRTLVQGLSNAGRRDDALALLARVGEQRKLDPAYPMLKASICCEAGDREGAITAYRQALYLDASLVPALLGLGTLYQTAGNVEKARRCWVKALKILEARDPEEEVPDGEGLSVAQARALFQRLLEGGETARPGARLPR</sequence>
<feature type="domain" description="CheR-type methyltransferase" evidence="6">
    <location>
        <begin position="27"/>
        <end position="271"/>
    </location>
</feature>
<keyword evidence="2 7" id="KW-0808">Transferase</keyword>
<dbReference type="PROSITE" id="PS50123">
    <property type="entry name" value="CHER"/>
    <property type="match status" value="1"/>
</dbReference>
<dbReference type="InterPro" id="IPR019734">
    <property type="entry name" value="TPR_rpt"/>
</dbReference>
<dbReference type="AlphaFoldDB" id="A0A1W1XAJ2"/>
<feature type="repeat" description="TPR" evidence="4">
    <location>
        <begin position="516"/>
        <end position="549"/>
    </location>
</feature>
<evidence type="ECO:0000256" key="2">
    <source>
        <dbReference type="ARBA" id="ARBA00022679"/>
    </source>
</evidence>
<dbReference type="Gene3D" id="1.25.40.10">
    <property type="entry name" value="Tetratricopeptide repeat domain"/>
    <property type="match status" value="1"/>
</dbReference>
<dbReference type="InterPro" id="IPR011990">
    <property type="entry name" value="TPR-like_helical_dom_sf"/>
</dbReference>
<dbReference type="EMBL" id="FWXF01000004">
    <property type="protein sequence ID" value="SMC20804.1"/>
    <property type="molecule type" value="Genomic_DNA"/>
</dbReference>
<dbReference type="InterPro" id="IPR050903">
    <property type="entry name" value="Bact_Chemotaxis_MeTrfase"/>
</dbReference>
<dbReference type="InterPro" id="IPR022642">
    <property type="entry name" value="CheR_C"/>
</dbReference>
<dbReference type="InterPro" id="IPR000780">
    <property type="entry name" value="CheR_MeTrfase"/>
</dbReference>
<dbReference type="SMART" id="SM00138">
    <property type="entry name" value="MeTrc"/>
    <property type="match status" value="1"/>
</dbReference>
<dbReference type="OrthoDB" id="9786165at2"/>
<evidence type="ECO:0000259" key="6">
    <source>
        <dbReference type="PROSITE" id="PS50123"/>
    </source>
</evidence>
<evidence type="ECO:0000256" key="4">
    <source>
        <dbReference type="PROSITE-ProRule" id="PRU00339"/>
    </source>
</evidence>
<keyword evidence="4" id="KW-0802">TPR repeat</keyword>
<dbReference type="STRING" id="1121390.SAMN02746041_01016"/>
<accession>A0A1W1XAJ2</accession>
<dbReference type="PANTHER" id="PTHR24422">
    <property type="entry name" value="CHEMOTAXIS PROTEIN METHYLTRANSFERASE"/>
    <property type="match status" value="1"/>
</dbReference>
<evidence type="ECO:0000256" key="1">
    <source>
        <dbReference type="ARBA" id="ARBA00022603"/>
    </source>
</evidence>
<dbReference type="Gene3D" id="3.40.50.150">
    <property type="entry name" value="Vaccinia Virus protein VP39"/>
    <property type="match status" value="1"/>
</dbReference>
<dbReference type="InterPro" id="IPR029063">
    <property type="entry name" value="SAM-dependent_MTases_sf"/>
</dbReference>
<keyword evidence="1 7" id="KW-0489">Methyltransferase</keyword>
<dbReference type="SUPFAM" id="SSF53335">
    <property type="entry name" value="S-adenosyl-L-methionine-dependent methyltransferases"/>
    <property type="match status" value="1"/>
</dbReference>
<evidence type="ECO:0000313" key="7">
    <source>
        <dbReference type="EMBL" id="SMC20804.1"/>
    </source>
</evidence>
<protein>
    <submittedName>
        <fullName evidence="7">CheR methyltransferase, SAM binding domain</fullName>
    </submittedName>
</protein>
<dbReference type="GO" id="GO:0008757">
    <property type="term" value="F:S-adenosylmethionine-dependent methyltransferase activity"/>
    <property type="evidence" value="ECO:0007669"/>
    <property type="project" value="InterPro"/>
</dbReference>
<dbReference type="RefSeq" id="WP_084056791.1">
    <property type="nucleotide sequence ID" value="NZ_FWXF01000004.1"/>
</dbReference>